<dbReference type="SUPFAM" id="SSF81383">
    <property type="entry name" value="F-box domain"/>
    <property type="match status" value="1"/>
</dbReference>
<dbReference type="PANTHER" id="PTHR31264">
    <property type="entry name" value="OS07G0554500 PROTEIN-RELATED"/>
    <property type="match status" value="1"/>
</dbReference>
<reference evidence="3" key="1">
    <citation type="submission" date="2024-06" db="EMBL/GenBank/DDBJ databases">
        <authorList>
            <person name="Ryan C."/>
        </authorList>
    </citation>
    <scope>NUCLEOTIDE SEQUENCE [LARGE SCALE GENOMIC DNA]</scope>
</reference>
<protein>
    <recommendedName>
        <fullName evidence="4">F-box domain-containing protein</fullName>
    </recommendedName>
</protein>
<accession>A0ABC9FYF6</accession>
<dbReference type="InterPro" id="IPR011043">
    <property type="entry name" value="Gal_Oxase/kelch_b-propeller"/>
</dbReference>
<keyword evidence="3" id="KW-1185">Reference proteome</keyword>
<feature type="region of interest" description="Disordered" evidence="1">
    <location>
        <begin position="1"/>
        <end position="23"/>
    </location>
</feature>
<dbReference type="EMBL" id="OZ075117">
    <property type="protein sequence ID" value="CAL5083392.1"/>
    <property type="molecule type" value="Genomic_DNA"/>
</dbReference>
<proteinExistence type="predicted"/>
<dbReference type="AlphaFoldDB" id="A0ABC9FYF6"/>
<dbReference type="PANTHER" id="PTHR31264:SF3">
    <property type="entry name" value="OS07G0554100 PROTEIN"/>
    <property type="match status" value="1"/>
</dbReference>
<dbReference type="InterPro" id="IPR036047">
    <property type="entry name" value="F-box-like_dom_sf"/>
</dbReference>
<gene>
    <name evidence="2" type="ORF">URODEC1_LOCUS109904</name>
</gene>
<name>A0ABC9FYF6_9POAL</name>
<sequence>MASPACSVRRRIETEEAQRPPPALSDDLQEEIFLRIGSPTDLVRASTACVAFRRLITDTSFLRRYRAIHPPLLFGFISHAGLLRAEPPHPSSPAAAAANFFFNNYLPPGRGSWWYPCDVRDGRVLLYCTLKHNDCDLFPDLAVCDPLSRRYMLLPPIPEGLITSVQARKQNIDASESLLVLSGQEELETSFRVICCMRCATRLVVFIYSTVSGCWSVTTSPTWPSLGLNVLPPDLLELEMGAKCAYGCFYWQVENMNKLLKLDMNIMEFSINDLPPDHDRRIVCVVEGGEGKLAMFSQNEDGTSVEYYILLQDDNGRATEWHMKNTIPLPFNYYSYITCSSEGYIFLVGTLKEQDMKHTTHFSLEIKTFNIQRVCQFRSCSAYPYFGFPPSISPSRIQ</sequence>
<dbReference type="Proteomes" id="UP001497457">
    <property type="component" value="Chromosome 7b"/>
</dbReference>
<reference evidence="2 3" key="2">
    <citation type="submission" date="2024-10" db="EMBL/GenBank/DDBJ databases">
        <authorList>
            <person name="Ryan C."/>
        </authorList>
    </citation>
    <scope>NUCLEOTIDE SEQUENCE [LARGE SCALE GENOMIC DNA]</scope>
</reference>
<organism evidence="2 3">
    <name type="scientific">Urochloa decumbens</name>
    <dbReference type="NCBI Taxonomy" id="240449"/>
    <lineage>
        <taxon>Eukaryota</taxon>
        <taxon>Viridiplantae</taxon>
        <taxon>Streptophyta</taxon>
        <taxon>Embryophyta</taxon>
        <taxon>Tracheophyta</taxon>
        <taxon>Spermatophyta</taxon>
        <taxon>Magnoliopsida</taxon>
        <taxon>Liliopsida</taxon>
        <taxon>Poales</taxon>
        <taxon>Poaceae</taxon>
        <taxon>PACMAD clade</taxon>
        <taxon>Panicoideae</taxon>
        <taxon>Panicodae</taxon>
        <taxon>Paniceae</taxon>
        <taxon>Melinidinae</taxon>
        <taxon>Urochloa</taxon>
    </lineage>
</organism>
<dbReference type="SUPFAM" id="SSF50965">
    <property type="entry name" value="Galactose oxidase, central domain"/>
    <property type="match status" value="1"/>
</dbReference>
<evidence type="ECO:0000256" key="1">
    <source>
        <dbReference type="SAM" id="MobiDB-lite"/>
    </source>
</evidence>
<evidence type="ECO:0000313" key="2">
    <source>
        <dbReference type="EMBL" id="CAL5083392.1"/>
    </source>
</evidence>
<evidence type="ECO:0008006" key="4">
    <source>
        <dbReference type="Google" id="ProtNLM"/>
    </source>
</evidence>
<evidence type="ECO:0000313" key="3">
    <source>
        <dbReference type="Proteomes" id="UP001497457"/>
    </source>
</evidence>